<comment type="caution">
    <text evidence="3">The sequence shown here is derived from an EMBL/GenBank/DDBJ whole genome shotgun (WGS) entry which is preliminary data.</text>
</comment>
<reference evidence="3 4" key="1">
    <citation type="submission" date="2021-09" db="EMBL/GenBank/DDBJ databases">
        <title>Genomic insights and catalytic innovation underlie evolution of tropane alkaloids biosynthesis.</title>
        <authorList>
            <person name="Wang Y.-J."/>
            <person name="Tian T."/>
            <person name="Huang J.-P."/>
            <person name="Huang S.-X."/>
        </authorList>
    </citation>
    <scope>NUCLEOTIDE SEQUENCE [LARGE SCALE GENOMIC DNA]</scope>
    <source>
        <strain evidence="3">KIB-2018</strain>
        <tissue evidence="3">Leaf</tissue>
    </source>
</reference>
<organism evidence="3 4">
    <name type="scientific">Erythroxylum novogranatense</name>
    <dbReference type="NCBI Taxonomy" id="1862640"/>
    <lineage>
        <taxon>Eukaryota</taxon>
        <taxon>Viridiplantae</taxon>
        <taxon>Streptophyta</taxon>
        <taxon>Embryophyta</taxon>
        <taxon>Tracheophyta</taxon>
        <taxon>Spermatophyta</taxon>
        <taxon>Magnoliopsida</taxon>
        <taxon>eudicotyledons</taxon>
        <taxon>Gunneridae</taxon>
        <taxon>Pentapetalae</taxon>
        <taxon>rosids</taxon>
        <taxon>fabids</taxon>
        <taxon>Malpighiales</taxon>
        <taxon>Erythroxylaceae</taxon>
        <taxon>Erythroxylum</taxon>
    </lineage>
</organism>
<dbReference type="AlphaFoldDB" id="A0AAV8TAL5"/>
<proteinExistence type="predicted"/>
<dbReference type="PROSITE" id="PS50222">
    <property type="entry name" value="EF_HAND_2"/>
    <property type="match status" value="2"/>
</dbReference>
<dbReference type="CDD" id="cd00051">
    <property type="entry name" value="EFh"/>
    <property type="match status" value="1"/>
</dbReference>
<feature type="domain" description="EF-hand" evidence="2">
    <location>
        <begin position="69"/>
        <end position="104"/>
    </location>
</feature>
<protein>
    <recommendedName>
        <fullName evidence="2">EF-hand domain-containing protein</fullName>
    </recommendedName>
</protein>
<feature type="domain" description="EF-hand" evidence="2">
    <location>
        <begin position="109"/>
        <end position="140"/>
    </location>
</feature>
<dbReference type="InterPro" id="IPR011992">
    <property type="entry name" value="EF-hand-dom_pair"/>
</dbReference>
<evidence type="ECO:0000313" key="4">
    <source>
        <dbReference type="Proteomes" id="UP001159364"/>
    </source>
</evidence>
<evidence type="ECO:0000313" key="3">
    <source>
        <dbReference type="EMBL" id="KAJ8763260.1"/>
    </source>
</evidence>
<dbReference type="SMART" id="SM00054">
    <property type="entry name" value="EFh"/>
    <property type="match status" value="2"/>
</dbReference>
<dbReference type="Gene3D" id="1.10.238.10">
    <property type="entry name" value="EF-hand"/>
    <property type="match status" value="1"/>
</dbReference>
<keyword evidence="1" id="KW-0106">Calcium</keyword>
<sequence>MILRYPTATKLSVLQFSSHKPSSPRTKHKHNPRLLDNMSTSFLCTRGIDKSNPMTRGAKSDLKSVSVQYTEQQLRDKFKRYDTNRDGRLSKQELMNAFASLGSHLPWWRAWRALRHADANGDGYIGDDEFGDLIKYVRKRAYTIK</sequence>
<dbReference type="InterPro" id="IPR018247">
    <property type="entry name" value="EF_Hand_1_Ca_BS"/>
</dbReference>
<keyword evidence="4" id="KW-1185">Reference proteome</keyword>
<dbReference type="SUPFAM" id="SSF47473">
    <property type="entry name" value="EF-hand"/>
    <property type="match status" value="1"/>
</dbReference>
<evidence type="ECO:0000259" key="2">
    <source>
        <dbReference type="PROSITE" id="PS50222"/>
    </source>
</evidence>
<accession>A0AAV8TAL5</accession>
<dbReference type="PROSITE" id="PS00018">
    <property type="entry name" value="EF_HAND_1"/>
    <property type="match status" value="2"/>
</dbReference>
<evidence type="ECO:0000256" key="1">
    <source>
        <dbReference type="ARBA" id="ARBA00022837"/>
    </source>
</evidence>
<dbReference type="GO" id="GO:0005509">
    <property type="term" value="F:calcium ion binding"/>
    <property type="evidence" value="ECO:0007669"/>
    <property type="project" value="InterPro"/>
</dbReference>
<dbReference type="InterPro" id="IPR002048">
    <property type="entry name" value="EF_hand_dom"/>
</dbReference>
<dbReference type="Pfam" id="PF13202">
    <property type="entry name" value="EF-hand_5"/>
    <property type="match status" value="1"/>
</dbReference>
<gene>
    <name evidence="3" type="ORF">K2173_026161</name>
</gene>
<dbReference type="Pfam" id="PF13405">
    <property type="entry name" value="EF-hand_6"/>
    <property type="match status" value="1"/>
</dbReference>
<dbReference type="Proteomes" id="UP001159364">
    <property type="component" value="Linkage Group LG06"/>
</dbReference>
<name>A0AAV8TAL5_9ROSI</name>
<dbReference type="EMBL" id="JAIWQS010000006">
    <property type="protein sequence ID" value="KAJ8763260.1"/>
    <property type="molecule type" value="Genomic_DNA"/>
</dbReference>